<sequence>MFELRLDKATNVVTGTRYYTAPGTGLVTVRTRAGLTRIGADEQDIAQVQVSATTQQAETRRQKPFGEPRGSSVTGWTGDAGFVGGTNDATGLEQVGARYYDVAQGRFISVDPVRNAHDPQRLNPNPAGAVAVRPHPESAAQMTSGGLAPAAPARS</sequence>
<dbReference type="Gene3D" id="2.180.10.10">
    <property type="entry name" value="RHS repeat-associated core"/>
    <property type="match status" value="1"/>
</dbReference>
<dbReference type="EMBL" id="BAABAT010000024">
    <property type="protein sequence ID" value="GAA4256414.1"/>
    <property type="molecule type" value="Genomic_DNA"/>
</dbReference>
<evidence type="ECO:0008006" key="4">
    <source>
        <dbReference type="Google" id="ProtNLM"/>
    </source>
</evidence>
<name>A0ABP8DHR5_9ACTN</name>
<dbReference type="InterPro" id="IPR022385">
    <property type="entry name" value="Rhs_assc_core"/>
</dbReference>
<dbReference type="NCBIfam" id="TIGR03696">
    <property type="entry name" value="Rhs_assc_core"/>
    <property type="match status" value="1"/>
</dbReference>
<protein>
    <recommendedName>
        <fullName evidence="4">RHS repeat-associated core domain-containing protein</fullName>
    </recommendedName>
</protein>
<evidence type="ECO:0000313" key="3">
    <source>
        <dbReference type="Proteomes" id="UP001500620"/>
    </source>
</evidence>
<accession>A0ABP8DHR5</accession>
<organism evidence="2 3">
    <name type="scientific">Dactylosporangium darangshiense</name>
    <dbReference type="NCBI Taxonomy" id="579108"/>
    <lineage>
        <taxon>Bacteria</taxon>
        <taxon>Bacillati</taxon>
        <taxon>Actinomycetota</taxon>
        <taxon>Actinomycetes</taxon>
        <taxon>Micromonosporales</taxon>
        <taxon>Micromonosporaceae</taxon>
        <taxon>Dactylosporangium</taxon>
    </lineage>
</organism>
<evidence type="ECO:0000313" key="2">
    <source>
        <dbReference type="EMBL" id="GAA4256414.1"/>
    </source>
</evidence>
<comment type="caution">
    <text evidence="2">The sequence shown here is derived from an EMBL/GenBank/DDBJ whole genome shotgun (WGS) entry which is preliminary data.</text>
</comment>
<keyword evidence="3" id="KW-1185">Reference proteome</keyword>
<feature type="region of interest" description="Disordered" evidence="1">
    <location>
        <begin position="54"/>
        <end position="87"/>
    </location>
</feature>
<gene>
    <name evidence="2" type="ORF">GCM10022255_069120</name>
</gene>
<proteinExistence type="predicted"/>
<dbReference type="Proteomes" id="UP001500620">
    <property type="component" value="Unassembled WGS sequence"/>
</dbReference>
<reference evidence="3" key="1">
    <citation type="journal article" date="2019" name="Int. J. Syst. Evol. Microbiol.">
        <title>The Global Catalogue of Microorganisms (GCM) 10K type strain sequencing project: providing services to taxonomists for standard genome sequencing and annotation.</title>
        <authorList>
            <consortium name="The Broad Institute Genomics Platform"/>
            <consortium name="The Broad Institute Genome Sequencing Center for Infectious Disease"/>
            <person name="Wu L."/>
            <person name="Ma J."/>
        </authorList>
    </citation>
    <scope>NUCLEOTIDE SEQUENCE [LARGE SCALE GENOMIC DNA]</scope>
    <source>
        <strain evidence="3">JCM 17441</strain>
    </source>
</reference>
<evidence type="ECO:0000256" key="1">
    <source>
        <dbReference type="SAM" id="MobiDB-lite"/>
    </source>
</evidence>
<feature type="region of interest" description="Disordered" evidence="1">
    <location>
        <begin position="129"/>
        <end position="155"/>
    </location>
</feature>